<proteinExistence type="predicted"/>
<protein>
    <submittedName>
        <fullName evidence="1">Uncharacterized protein</fullName>
    </submittedName>
</protein>
<dbReference type="Proteomes" id="UP000035086">
    <property type="component" value="Chromosome"/>
</dbReference>
<reference evidence="1" key="1">
    <citation type="submission" date="2016-11" db="EMBL/GenBank/DDBJ databases">
        <title>Complete Genome Sequencing of Pandoraea pulmonicola DSM 16583.</title>
        <authorList>
            <person name="Chan K.-G."/>
        </authorList>
    </citation>
    <scope>NUCLEOTIDE SEQUENCE</scope>
    <source>
        <strain evidence="1">DSM 16583</strain>
    </source>
</reference>
<evidence type="ECO:0000313" key="1">
    <source>
        <dbReference type="EMBL" id="AJC19553.1"/>
    </source>
</evidence>
<accession>A0ABN4EMG5</accession>
<keyword evidence="2" id="KW-1185">Reference proteome</keyword>
<sequence length="375" mass="41518">MDICISGSWFSRSISEVDIHASVTAQREKDVVSLWGKIADWFLGTKTEAAKVALFRLAHSDTLAQQLSSFSELKRYVAPARQDSLTWRISDNDPPVFRIGDFDISCHAATEDTMANLPPFDLEDRSRLLCSMHYDGQNVVSEFHHFAAETLSLPESDRNADAVLEAQERFLNLTPSLLHALKLIGLPENDVQGDFAREISETVEHMIFQMTGDEDTGVRAARNAENLLIFASDIMRNNAPDTPLPPSETVQSHGFGPFPTGNSLAALRLRAEYSRESLLRSDATLDLATRLSKARDVIADIQLRAKNSGEDVSDAVLETITDLFQAGELHEANFVYAVFAERYPGNANHVASKMPPEVLHHYRTAGDLDADYLGG</sequence>
<evidence type="ECO:0000313" key="2">
    <source>
        <dbReference type="Proteomes" id="UP000035086"/>
    </source>
</evidence>
<dbReference type="Gene3D" id="3.30.2440.10">
    <property type="entry name" value="Secreted effector protein SifA"/>
    <property type="match status" value="1"/>
</dbReference>
<gene>
    <name evidence="1" type="ORF">RO07_01940</name>
</gene>
<dbReference type="EMBL" id="CP010310">
    <property type="protein sequence ID" value="AJC19553.1"/>
    <property type="molecule type" value="Genomic_DNA"/>
</dbReference>
<organism evidence="1 2">
    <name type="scientific">Pandoraea pulmonicola</name>
    <dbReference type="NCBI Taxonomy" id="93221"/>
    <lineage>
        <taxon>Bacteria</taxon>
        <taxon>Pseudomonadati</taxon>
        <taxon>Pseudomonadota</taxon>
        <taxon>Betaproteobacteria</taxon>
        <taxon>Burkholderiales</taxon>
        <taxon>Burkholderiaceae</taxon>
        <taxon>Pandoraea</taxon>
    </lineage>
</organism>
<name>A0ABN4EMG5_PANPU</name>
<dbReference type="RefSeq" id="WP_039404814.1">
    <property type="nucleotide sequence ID" value="NZ_CP010310.2"/>
</dbReference>